<feature type="domain" description="BTB" evidence="4">
    <location>
        <begin position="31"/>
        <end position="96"/>
    </location>
</feature>
<comment type="subcellular location">
    <subcellularLocation>
        <location evidence="1">Nucleus</location>
    </subcellularLocation>
</comment>
<evidence type="ECO:0000259" key="4">
    <source>
        <dbReference type="PROSITE" id="PS50097"/>
    </source>
</evidence>
<accession>A0A6G0TT76</accession>
<protein>
    <recommendedName>
        <fullName evidence="4">BTB domain-containing protein</fullName>
    </recommendedName>
</protein>
<evidence type="ECO:0000313" key="6">
    <source>
        <dbReference type="Proteomes" id="UP000475862"/>
    </source>
</evidence>
<dbReference type="InterPro" id="IPR009057">
    <property type="entry name" value="Homeodomain-like_sf"/>
</dbReference>
<dbReference type="GO" id="GO:0006357">
    <property type="term" value="P:regulation of transcription by RNA polymerase II"/>
    <property type="evidence" value="ECO:0007669"/>
    <property type="project" value="TreeGrafter"/>
</dbReference>
<gene>
    <name evidence="5" type="ORF">AGLY_006374</name>
</gene>
<dbReference type="CDD" id="cd18315">
    <property type="entry name" value="BTB_POZ_BAB-like"/>
    <property type="match status" value="1"/>
</dbReference>
<dbReference type="PANTHER" id="PTHR23110:SF81">
    <property type="entry name" value="BTB-PROTEIN-VII, ISOFORM F-RELATED"/>
    <property type="match status" value="1"/>
</dbReference>
<evidence type="ECO:0000256" key="3">
    <source>
        <dbReference type="SAM" id="MobiDB-lite"/>
    </source>
</evidence>
<dbReference type="InterPro" id="IPR000210">
    <property type="entry name" value="BTB/POZ_dom"/>
</dbReference>
<dbReference type="SMART" id="SM00225">
    <property type="entry name" value="BTB"/>
    <property type="match status" value="1"/>
</dbReference>
<dbReference type="Pfam" id="PF05225">
    <property type="entry name" value="HTH_psq"/>
    <property type="match status" value="1"/>
</dbReference>
<feature type="region of interest" description="Disordered" evidence="3">
    <location>
        <begin position="166"/>
        <end position="204"/>
    </location>
</feature>
<dbReference type="InterPro" id="IPR011333">
    <property type="entry name" value="SKP1/BTB/POZ_sf"/>
</dbReference>
<keyword evidence="6" id="KW-1185">Reference proteome</keyword>
<dbReference type="InterPro" id="IPR051095">
    <property type="entry name" value="Dros_DevTransReg"/>
</dbReference>
<reference evidence="5 6" key="1">
    <citation type="submission" date="2019-08" db="EMBL/GenBank/DDBJ databases">
        <title>The genome of the soybean aphid Biotype 1, its phylome, world population structure and adaptation to the North American continent.</title>
        <authorList>
            <person name="Giordano R."/>
            <person name="Donthu R.K."/>
            <person name="Hernandez A.G."/>
            <person name="Wright C.L."/>
            <person name="Zimin A.V."/>
        </authorList>
    </citation>
    <scope>NUCLEOTIDE SEQUENCE [LARGE SCALE GENOMIC DNA]</scope>
    <source>
        <tissue evidence="5">Whole aphids</tissue>
    </source>
</reference>
<feature type="compositionally biased region" description="Polar residues" evidence="3">
    <location>
        <begin position="166"/>
        <end position="201"/>
    </location>
</feature>
<dbReference type="Gene3D" id="3.30.710.10">
    <property type="entry name" value="Potassium Channel Kv1.1, Chain A"/>
    <property type="match status" value="1"/>
</dbReference>
<evidence type="ECO:0000256" key="1">
    <source>
        <dbReference type="ARBA" id="ARBA00004123"/>
    </source>
</evidence>
<dbReference type="Gene3D" id="1.10.10.60">
    <property type="entry name" value="Homeodomain-like"/>
    <property type="match status" value="1"/>
</dbReference>
<comment type="caution">
    <text evidence="5">The sequence shown here is derived from an EMBL/GenBank/DDBJ whole genome shotgun (WGS) entry which is preliminary data.</text>
</comment>
<dbReference type="SUPFAM" id="SSF54695">
    <property type="entry name" value="POZ domain"/>
    <property type="match status" value="1"/>
</dbReference>
<evidence type="ECO:0000313" key="5">
    <source>
        <dbReference type="EMBL" id="KAE9537351.1"/>
    </source>
</evidence>
<dbReference type="EMBL" id="VYZN01000018">
    <property type="protein sequence ID" value="KAE9537351.1"/>
    <property type="molecule type" value="Genomic_DNA"/>
</dbReference>
<dbReference type="PANTHER" id="PTHR23110">
    <property type="entry name" value="BTB DOMAIN TRANSCRIPTION FACTOR"/>
    <property type="match status" value="1"/>
</dbReference>
<dbReference type="Proteomes" id="UP000475862">
    <property type="component" value="Unassembled WGS sequence"/>
</dbReference>
<dbReference type="OrthoDB" id="10261408at2759"/>
<dbReference type="GO" id="GO:0005634">
    <property type="term" value="C:nucleus"/>
    <property type="evidence" value="ECO:0007669"/>
    <property type="project" value="UniProtKB-SubCell"/>
</dbReference>
<feature type="region of interest" description="Disordered" evidence="3">
    <location>
        <begin position="314"/>
        <end position="333"/>
    </location>
</feature>
<dbReference type="AlphaFoldDB" id="A0A6G0TT76"/>
<dbReference type="SUPFAM" id="SSF46689">
    <property type="entry name" value="Homeodomain-like"/>
    <property type="match status" value="1"/>
</dbReference>
<dbReference type="Pfam" id="PF00651">
    <property type="entry name" value="BTB"/>
    <property type="match status" value="1"/>
</dbReference>
<feature type="compositionally biased region" description="Low complexity" evidence="3">
    <location>
        <begin position="318"/>
        <end position="330"/>
    </location>
</feature>
<organism evidence="5 6">
    <name type="scientific">Aphis glycines</name>
    <name type="common">Soybean aphid</name>
    <dbReference type="NCBI Taxonomy" id="307491"/>
    <lineage>
        <taxon>Eukaryota</taxon>
        <taxon>Metazoa</taxon>
        <taxon>Ecdysozoa</taxon>
        <taxon>Arthropoda</taxon>
        <taxon>Hexapoda</taxon>
        <taxon>Insecta</taxon>
        <taxon>Pterygota</taxon>
        <taxon>Neoptera</taxon>
        <taxon>Paraneoptera</taxon>
        <taxon>Hemiptera</taxon>
        <taxon>Sternorrhyncha</taxon>
        <taxon>Aphidomorpha</taxon>
        <taxon>Aphidoidea</taxon>
        <taxon>Aphididae</taxon>
        <taxon>Aphidini</taxon>
        <taxon>Aphis</taxon>
        <taxon>Aphis</taxon>
    </lineage>
</organism>
<dbReference type="InterPro" id="IPR007889">
    <property type="entry name" value="HTH_Psq"/>
</dbReference>
<dbReference type="GO" id="GO:0003677">
    <property type="term" value="F:DNA binding"/>
    <property type="evidence" value="ECO:0007669"/>
    <property type="project" value="InterPro"/>
</dbReference>
<keyword evidence="2" id="KW-0539">Nucleus</keyword>
<proteinExistence type="predicted"/>
<sequence length="391" mass="44152">MADQRFCLRWNNHQPNLVNVMTGLLNSEMFVDATIAAEGRKIQVHKVVLSACSSYFQMLFNETPCQHPIIIIKDMSYNHLKTLIEFMYYGEVNISQDQLPIILKAAESLQIKGLTEKTMFPFATTRHAETEYSLLSPSAKRKKMHLMKTSSDKSEHNSSIEDISVTEQDNMSTRSQPTSQGQDTSKPISVSKQSSTDNHTTIVHHKPEGTFNFCRIMIIFAKRIQNMSWSFLEQLSDCPPHSVYAIPKAKAVAKPENKVRKKREPGIRESDRFKEALEAVRVGRMGFCRAAQEYGINNRTLWLEYKKKGYPVHRKGQSSSSIPVPSPASSINGQSAEQVYQAPLYEPSTSQTSAVDHPAYVSQMYSQPLTVINPCYYSSPAPSIFSTDNHT</sequence>
<dbReference type="PROSITE" id="PS50097">
    <property type="entry name" value="BTB"/>
    <property type="match status" value="1"/>
</dbReference>
<name>A0A6G0TT76_APHGL</name>
<evidence type="ECO:0000256" key="2">
    <source>
        <dbReference type="ARBA" id="ARBA00023242"/>
    </source>
</evidence>